<keyword evidence="7" id="KW-1185">Reference proteome</keyword>
<dbReference type="EMBL" id="JAGGKO010000001">
    <property type="protein sequence ID" value="MBP1953369.1"/>
    <property type="molecule type" value="Genomic_DNA"/>
</dbReference>
<reference evidence="6" key="3">
    <citation type="submission" date="2021-03" db="EMBL/GenBank/DDBJ databases">
        <title>Genomic Encyclopedia of Type Strains, Phase IV (KMG-IV): sequencing the most valuable type-strain genomes for metagenomic binning, comparative biology and taxonomic classification.</title>
        <authorList>
            <person name="Goeker M."/>
        </authorList>
    </citation>
    <scope>NUCLEOTIDE SEQUENCE</scope>
    <source>
        <strain evidence="6">DSM 22443</strain>
    </source>
</reference>
<protein>
    <submittedName>
        <fullName evidence="6">Histidine triad (HIT) family protein</fullName>
    </submittedName>
    <submittedName>
        <fullName evidence="5">Hydrolase</fullName>
    </submittedName>
</protein>
<reference evidence="5" key="1">
    <citation type="journal article" date="2014" name="Int. J. Syst. Evol. Microbiol.">
        <title>Complete genome sequence of Corynebacterium casei LMG S-19264T (=DSM 44701T), isolated from a smear-ripened cheese.</title>
        <authorList>
            <consortium name="US DOE Joint Genome Institute (JGI-PGF)"/>
            <person name="Walter F."/>
            <person name="Albersmeier A."/>
            <person name="Kalinowski J."/>
            <person name="Ruckert C."/>
        </authorList>
    </citation>
    <scope>NUCLEOTIDE SEQUENCE</scope>
    <source>
        <strain evidence="5">JCM 16108</strain>
    </source>
</reference>
<evidence type="ECO:0000313" key="6">
    <source>
        <dbReference type="EMBL" id="MBP1953369.1"/>
    </source>
</evidence>
<name>A0A830FZ25_9EURY</name>
<evidence type="ECO:0000256" key="2">
    <source>
        <dbReference type="PIRSR" id="PIRSR601310-3"/>
    </source>
</evidence>
<feature type="short sequence motif" description="Histidine triad motif" evidence="2 3">
    <location>
        <begin position="94"/>
        <end position="98"/>
    </location>
</feature>
<keyword evidence="5" id="KW-0378">Hydrolase</keyword>
<dbReference type="GO" id="GO:0016787">
    <property type="term" value="F:hydrolase activity"/>
    <property type="evidence" value="ECO:0007669"/>
    <property type="project" value="UniProtKB-KW"/>
</dbReference>
<proteinExistence type="predicted"/>
<evidence type="ECO:0000256" key="1">
    <source>
        <dbReference type="PIRSR" id="PIRSR601310-1"/>
    </source>
</evidence>
<dbReference type="Proteomes" id="UP000614609">
    <property type="component" value="Unassembled WGS sequence"/>
</dbReference>
<organism evidence="5 7">
    <name type="scientific">Halarchaeum rubridurum</name>
    <dbReference type="NCBI Taxonomy" id="489911"/>
    <lineage>
        <taxon>Archaea</taxon>
        <taxon>Methanobacteriati</taxon>
        <taxon>Methanobacteriota</taxon>
        <taxon>Stenosarchaea group</taxon>
        <taxon>Halobacteria</taxon>
        <taxon>Halobacteriales</taxon>
        <taxon>Halobacteriaceae</taxon>
    </lineage>
</organism>
<sequence>MACHFCDIAAGDADAPRLHETDDVVAFLDANPAVRGHALVVPKTHERDVLDDPGEATAVFGAVQRVGSALRVALDADGVSVFYTTPELVGEVTHPHVHLLPRDRGDDVHLALDRGSLDAADAEDVVERVRGAL</sequence>
<dbReference type="InterPro" id="IPR001310">
    <property type="entry name" value="Histidine_triad_HIT"/>
</dbReference>
<dbReference type="RefSeq" id="WP_188871478.1">
    <property type="nucleotide sequence ID" value="NZ_BMOO01000003.1"/>
</dbReference>
<dbReference type="EMBL" id="BMOO01000003">
    <property type="protein sequence ID" value="GGM65841.1"/>
    <property type="molecule type" value="Genomic_DNA"/>
</dbReference>
<dbReference type="PANTHER" id="PTHR46648:SF1">
    <property type="entry name" value="ADENOSINE 5'-MONOPHOSPHORAMIDASE HNT1"/>
    <property type="match status" value="1"/>
</dbReference>
<dbReference type="InterPro" id="IPR036265">
    <property type="entry name" value="HIT-like_sf"/>
</dbReference>
<dbReference type="Gene3D" id="3.30.428.10">
    <property type="entry name" value="HIT-like"/>
    <property type="match status" value="1"/>
</dbReference>
<evidence type="ECO:0000313" key="7">
    <source>
        <dbReference type="Proteomes" id="UP000614609"/>
    </source>
</evidence>
<dbReference type="PANTHER" id="PTHR46648">
    <property type="entry name" value="HIT FAMILY PROTEIN 1"/>
    <property type="match status" value="1"/>
</dbReference>
<dbReference type="SUPFAM" id="SSF54197">
    <property type="entry name" value="HIT-like"/>
    <property type="match status" value="1"/>
</dbReference>
<evidence type="ECO:0000259" key="4">
    <source>
        <dbReference type="PROSITE" id="PS51084"/>
    </source>
</evidence>
<comment type="caution">
    <text evidence="5">The sequence shown here is derived from an EMBL/GenBank/DDBJ whole genome shotgun (WGS) entry which is preliminary data.</text>
</comment>
<reference evidence="5" key="2">
    <citation type="submission" date="2020-09" db="EMBL/GenBank/DDBJ databases">
        <authorList>
            <person name="Sun Q."/>
            <person name="Ohkuma M."/>
        </authorList>
    </citation>
    <scope>NUCLEOTIDE SEQUENCE</scope>
    <source>
        <strain evidence="5">JCM 16108</strain>
    </source>
</reference>
<dbReference type="AlphaFoldDB" id="A0A830FZ25"/>
<dbReference type="OrthoDB" id="26806at2157"/>
<dbReference type="Proteomes" id="UP000765891">
    <property type="component" value="Unassembled WGS sequence"/>
</dbReference>
<evidence type="ECO:0000256" key="3">
    <source>
        <dbReference type="PROSITE-ProRule" id="PRU00464"/>
    </source>
</evidence>
<dbReference type="Pfam" id="PF01230">
    <property type="entry name" value="HIT"/>
    <property type="match status" value="1"/>
</dbReference>
<dbReference type="InterPro" id="IPR011146">
    <property type="entry name" value="HIT-like"/>
</dbReference>
<dbReference type="PROSITE" id="PS51084">
    <property type="entry name" value="HIT_2"/>
    <property type="match status" value="1"/>
</dbReference>
<gene>
    <name evidence="5" type="ORF">GCM10009017_14890</name>
    <name evidence="6" type="ORF">J2752_000250</name>
</gene>
<dbReference type="GO" id="GO:0009117">
    <property type="term" value="P:nucleotide metabolic process"/>
    <property type="evidence" value="ECO:0007669"/>
    <property type="project" value="TreeGrafter"/>
</dbReference>
<feature type="domain" description="HIT" evidence="4">
    <location>
        <begin position="4"/>
        <end position="109"/>
    </location>
</feature>
<feature type="active site" description="Tele-AMP-histidine intermediate" evidence="1">
    <location>
        <position position="96"/>
    </location>
</feature>
<accession>A0A830FZ25</accession>
<evidence type="ECO:0000313" key="5">
    <source>
        <dbReference type="EMBL" id="GGM65841.1"/>
    </source>
</evidence>
<dbReference type="PRINTS" id="PR00332">
    <property type="entry name" value="HISTRIAD"/>
</dbReference>